<evidence type="ECO:0000313" key="2">
    <source>
        <dbReference type="Proteomes" id="UP001341840"/>
    </source>
</evidence>
<name>A0ABU6SI59_9FABA</name>
<dbReference type="EMBL" id="JASCZI010060787">
    <property type="protein sequence ID" value="MED6136006.1"/>
    <property type="molecule type" value="Genomic_DNA"/>
</dbReference>
<gene>
    <name evidence="1" type="ORF">PIB30_051925</name>
</gene>
<dbReference type="Proteomes" id="UP001341840">
    <property type="component" value="Unassembled WGS sequence"/>
</dbReference>
<evidence type="ECO:0000313" key="1">
    <source>
        <dbReference type="EMBL" id="MED6136006.1"/>
    </source>
</evidence>
<reference evidence="1 2" key="1">
    <citation type="journal article" date="2023" name="Plants (Basel)">
        <title>Bridging the Gap: Combining Genomics and Transcriptomics Approaches to Understand Stylosanthes scabra, an Orphan Legume from the Brazilian Caatinga.</title>
        <authorList>
            <person name="Ferreira-Neto J.R.C."/>
            <person name="da Silva M.D."/>
            <person name="Binneck E."/>
            <person name="de Melo N.F."/>
            <person name="da Silva R.H."/>
            <person name="de Melo A.L.T.M."/>
            <person name="Pandolfi V."/>
            <person name="Bustamante F.O."/>
            <person name="Brasileiro-Vidal A.C."/>
            <person name="Benko-Iseppon A.M."/>
        </authorList>
    </citation>
    <scope>NUCLEOTIDE SEQUENCE [LARGE SCALE GENOMIC DNA]</scope>
    <source>
        <tissue evidence="1">Leaves</tissue>
    </source>
</reference>
<keyword evidence="2" id="KW-1185">Reference proteome</keyword>
<comment type="caution">
    <text evidence="1">The sequence shown here is derived from an EMBL/GenBank/DDBJ whole genome shotgun (WGS) entry which is preliminary data.</text>
</comment>
<accession>A0ABU6SI59</accession>
<evidence type="ECO:0008006" key="3">
    <source>
        <dbReference type="Google" id="ProtNLM"/>
    </source>
</evidence>
<protein>
    <recommendedName>
        <fullName evidence="3">Ubiquitin-like protease family profile domain-containing protein</fullName>
    </recommendedName>
</protein>
<organism evidence="1 2">
    <name type="scientific">Stylosanthes scabra</name>
    <dbReference type="NCBI Taxonomy" id="79078"/>
    <lineage>
        <taxon>Eukaryota</taxon>
        <taxon>Viridiplantae</taxon>
        <taxon>Streptophyta</taxon>
        <taxon>Embryophyta</taxon>
        <taxon>Tracheophyta</taxon>
        <taxon>Spermatophyta</taxon>
        <taxon>Magnoliopsida</taxon>
        <taxon>eudicotyledons</taxon>
        <taxon>Gunneridae</taxon>
        <taxon>Pentapetalae</taxon>
        <taxon>rosids</taxon>
        <taxon>fabids</taxon>
        <taxon>Fabales</taxon>
        <taxon>Fabaceae</taxon>
        <taxon>Papilionoideae</taxon>
        <taxon>50 kb inversion clade</taxon>
        <taxon>dalbergioids sensu lato</taxon>
        <taxon>Dalbergieae</taxon>
        <taxon>Pterocarpus clade</taxon>
        <taxon>Stylosanthes</taxon>
    </lineage>
</organism>
<proteinExistence type="predicted"/>
<sequence length="275" mass="31649">MVASVAANEEEYDPAKAFDLGLEPEPLAREIPVELYNLDDFSEEAENPVTPAVRAPIVPSNVIATEPSQVNNDLKKRCVIWALSDKKEIRYDTIFIIKGDWHYEVVRKQFRSMRNGKETDLAVVTAMSLVMNSESIRCFQSEIYILPPDTLSSIFRKYNDDYIDHRTRSPHSITSLVTDDHLNLVDKAKRITHRYVIFKNLFDCGTFVMKWIEVIEPAQTDPTKPYPIDAWSMEDLQKFRKEMIWQIILSKENLYVLKAIDGPISTTIHRPSAAL</sequence>